<feature type="compositionally biased region" description="Low complexity" evidence="6">
    <location>
        <begin position="184"/>
        <end position="196"/>
    </location>
</feature>
<evidence type="ECO:0000256" key="3">
    <source>
        <dbReference type="ARBA" id="ARBA00022833"/>
    </source>
</evidence>
<evidence type="ECO:0000256" key="5">
    <source>
        <dbReference type="SAM" id="Coils"/>
    </source>
</evidence>
<dbReference type="GeneID" id="39591284"/>
<keyword evidence="5" id="KW-0175">Coiled coil</keyword>
<dbReference type="GO" id="GO:0008270">
    <property type="term" value="F:zinc ion binding"/>
    <property type="evidence" value="ECO:0007669"/>
    <property type="project" value="UniProtKB-KW"/>
</dbReference>
<sequence length="339" mass="35755">MGHSRKATRLQAGPHTKNPGRWFYTCPLGRDDPQRCKFFKWEDEVPGAVASPVKGRTLGGGQVLGSSAGGSGQTLAQSPSKPTPTAAEGAQHRTPKKPRISPWFTPTKPDPAAPAAASTKPSDSGSSADPVDVFSDGSEDIDWGSLDTPALERDATEHTAHRDRTRERENHPAPVAVPAKSTPAGRLADRLAAAAAGKRKREEEDQAAAGSGQEGGPSGVVDTVGDQTPTRPRSANPFLEDTPTATTAVPRTPGTASTTMSAVVPPTPADGTSRPTAHPALGPVNLALEGLGEHLARQDRLVRAAEAMKKSMRVTIRNLQDRIRELENEVEQLKKGKDP</sequence>
<feature type="coiled-coil region" evidence="5">
    <location>
        <begin position="302"/>
        <end position="336"/>
    </location>
</feature>
<dbReference type="STRING" id="105984.A0A427XW54"/>
<feature type="compositionally biased region" description="Low complexity" evidence="6">
    <location>
        <begin position="113"/>
        <end position="124"/>
    </location>
</feature>
<dbReference type="PANTHER" id="PTHR33680:SF1">
    <property type="entry name" value="OS05G0489500 PROTEIN"/>
    <property type="match status" value="1"/>
</dbReference>
<evidence type="ECO:0000256" key="2">
    <source>
        <dbReference type="ARBA" id="ARBA00022771"/>
    </source>
</evidence>
<feature type="domain" description="GRF-type" evidence="7">
    <location>
        <begin position="1"/>
        <end position="45"/>
    </location>
</feature>
<feature type="region of interest" description="Disordered" evidence="6">
    <location>
        <begin position="48"/>
        <end position="281"/>
    </location>
</feature>
<comment type="caution">
    <text evidence="8">The sequence shown here is derived from an EMBL/GenBank/DDBJ whole genome shotgun (WGS) entry which is preliminary data.</text>
</comment>
<dbReference type="PROSITE" id="PS51999">
    <property type="entry name" value="ZF_GRF"/>
    <property type="match status" value="1"/>
</dbReference>
<dbReference type="AlphaFoldDB" id="A0A427XW54"/>
<dbReference type="Pfam" id="PF06839">
    <property type="entry name" value="Zn_ribbon_GRF"/>
    <property type="match status" value="1"/>
</dbReference>
<feature type="compositionally biased region" description="Basic and acidic residues" evidence="6">
    <location>
        <begin position="150"/>
        <end position="171"/>
    </location>
</feature>
<feature type="compositionally biased region" description="Low complexity" evidence="6">
    <location>
        <begin position="242"/>
        <end position="256"/>
    </location>
</feature>
<dbReference type="InterPro" id="IPR010666">
    <property type="entry name" value="Znf_GRF"/>
</dbReference>
<evidence type="ECO:0000256" key="4">
    <source>
        <dbReference type="PROSITE-ProRule" id="PRU01343"/>
    </source>
</evidence>
<feature type="compositionally biased region" description="Gly residues" evidence="6">
    <location>
        <begin position="57"/>
        <end position="72"/>
    </location>
</feature>
<evidence type="ECO:0000256" key="1">
    <source>
        <dbReference type="ARBA" id="ARBA00022723"/>
    </source>
</evidence>
<keyword evidence="1" id="KW-0479">Metal-binding</keyword>
<proteinExistence type="predicted"/>
<dbReference type="EMBL" id="RSCE01000004">
    <property type="protein sequence ID" value="RSH83084.1"/>
    <property type="molecule type" value="Genomic_DNA"/>
</dbReference>
<reference evidence="8 9" key="1">
    <citation type="submission" date="2018-11" db="EMBL/GenBank/DDBJ databases">
        <title>Genome sequence of Apiotrichum porosum DSM 27194.</title>
        <authorList>
            <person name="Aliyu H."/>
            <person name="Gorte O."/>
            <person name="Ochsenreither K."/>
        </authorList>
    </citation>
    <scope>NUCLEOTIDE SEQUENCE [LARGE SCALE GENOMIC DNA]</scope>
    <source>
        <strain evidence="8 9">DSM 27194</strain>
    </source>
</reference>
<name>A0A427XW54_9TREE</name>
<keyword evidence="2 4" id="KW-0863">Zinc-finger</keyword>
<dbReference type="OrthoDB" id="5418639at2759"/>
<keyword evidence="9" id="KW-1185">Reference proteome</keyword>
<protein>
    <recommendedName>
        <fullName evidence="7">GRF-type domain-containing protein</fullName>
    </recommendedName>
</protein>
<gene>
    <name evidence="8" type="ORF">EHS24_006741</name>
</gene>
<keyword evidence="3" id="KW-0862">Zinc</keyword>
<dbReference type="Proteomes" id="UP000279236">
    <property type="component" value="Unassembled WGS sequence"/>
</dbReference>
<evidence type="ECO:0000259" key="7">
    <source>
        <dbReference type="PROSITE" id="PS51999"/>
    </source>
</evidence>
<evidence type="ECO:0000256" key="6">
    <source>
        <dbReference type="SAM" id="MobiDB-lite"/>
    </source>
</evidence>
<organism evidence="8 9">
    <name type="scientific">Apiotrichum porosum</name>
    <dbReference type="NCBI Taxonomy" id="105984"/>
    <lineage>
        <taxon>Eukaryota</taxon>
        <taxon>Fungi</taxon>
        <taxon>Dikarya</taxon>
        <taxon>Basidiomycota</taxon>
        <taxon>Agaricomycotina</taxon>
        <taxon>Tremellomycetes</taxon>
        <taxon>Trichosporonales</taxon>
        <taxon>Trichosporonaceae</taxon>
        <taxon>Apiotrichum</taxon>
    </lineage>
</organism>
<accession>A0A427XW54</accession>
<evidence type="ECO:0000313" key="9">
    <source>
        <dbReference type="Proteomes" id="UP000279236"/>
    </source>
</evidence>
<dbReference type="PANTHER" id="PTHR33680">
    <property type="entry name" value="OS07G0190500 PROTEIN"/>
    <property type="match status" value="1"/>
</dbReference>
<dbReference type="RefSeq" id="XP_028477036.1">
    <property type="nucleotide sequence ID" value="XM_028622144.1"/>
</dbReference>
<evidence type="ECO:0000313" key="8">
    <source>
        <dbReference type="EMBL" id="RSH83084.1"/>
    </source>
</evidence>
<feature type="region of interest" description="Disordered" evidence="6">
    <location>
        <begin position="1"/>
        <end position="22"/>
    </location>
</feature>